<evidence type="ECO:0000313" key="2">
    <source>
        <dbReference type="Proteomes" id="UP000734854"/>
    </source>
</evidence>
<comment type="caution">
    <text evidence="1">The sequence shown here is derived from an EMBL/GenBank/DDBJ whole genome shotgun (WGS) entry which is preliminary data.</text>
</comment>
<dbReference type="Proteomes" id="UP000734854">
    <property type="component" value="Unassembled WGS sequence"/>
</dbReference>
<name>A0A8J5C4Q1_ZINOF</name>
<sequence>MKARVDWGIVINGRVICIVGRMRPRLGTCPAEGFSRCTSRDPHESLDGNGTVTASLASPYKSTGWLLHVLIPSFRLTSFKPSNSAVAQLLRHYIYCRSPSPKTLLTQWKFDTIKLALAIHLALPSNRLSACLGQANRQKQHSPIEELHDGLAS</sequence>
<keyword evidence="2" id="KW-1185">Reference proteome</keyword>
<organism evidence="1 2">
    <name type="scientific">Zingiber officinale</name>
    <name type="common">Ginger</name>
    <name type="synonym">Amomum zingiber</name>
    <dbReference type="NCBI Taxonomy" id="94328"/>
    <lineage>
        <taxon>Eukaryota</taxon>
        <taxon>Viridiplantae</taxon>
        <taxon>Streptophyta</taxon>
        <taxon>Embryophyta</taxon>
        <taxon>Tracheophyta</taxon>
        <taxon>Spermatophyta</taxon>
        <taxon>Magnoliopsida</taxon>
        <taxon>Liliopsida</taxon>
        <taxon>Zingiberales</taxon>
        <taxon>Zingiberaceae</taxon>
        <taxon>Zingiber</taxon>
    </lineage>
</organism>
<proteinExistence type="predicted"/>
<evidence type="ECO:0000313" key="1">
    <source>
        <dbReference type="EMBL" id="KAG6471028.1"/>
    </source>
</evidence>
<dbReference type="EMBL" id="JACMSC010000021">
    <property type="protein sequence ID" value="KAG6471028.1"/>
    <property type="molecule type" value="Genomic_DNA"/>
</dbReference>
<protein>
    <submittedName>
        <fullName evidence="1">Uncharacterized protein</fullName>
    </submittedName>
</protein>
<dbReference type="AlphaFoldDB" id="A0A8J5C4Q1"/>
<gene>
    <name evidence="1" type="ORF">ZIOFF_072121</name>
</gene>
<accession>A0A8J5C4Q1</accession>
<reference evidence="1 2" key="1">
    <citation type="submission" date="2020-08" db="EMBL/GenBank/DDBJ databases">
        <title>Plant Genome Project.</title>
        <authorList>
            <person name="Zhang R.-G."/>
        </authorList>
    </citation>
    <scope>NUCLEOTIDE SEQUENCE [LARGE SCALE GENOMIC DNA]</scope>
    <source>
        <tissue evidence="1">Rhizome</tissue>
    </source>
</reference>